<dbReference type="EMBL" id="JBJKFK010000635">
    <property type="protein sequence ID" value="KAL3315930.1"/>
    <property type="molecule type" value="Genomic_DNA"/>
</dbReference>
<dbReference type="InterPro" id="IPR049039">
    <property type="entry name" value="RMD1-3_a_helical_rpt"/>
</dbReference>
<keyword evidence="6" id="KW-0206">Cytoskeleton</keyword>
<accession>A0ABD2Q8N7</accession>
<dbReference type="Pfam" id="PF21033">
    <property type="entry name" value="RMD1-3"/>
    <property type="match status" value="1"/>
</dbReference>
<name>A0ABD2Q8N7_9PLAT</name>
<sequence length="119" mass="13432">MKMKANKLRPQDFSTLHSLGVWHYEVSNLSWANVMLAKAFFAAPPTSTFEEALKCLQEAEDLKPSFFASNTVYLANTYYKLKQKEQAKKYCAAALENPNTDLDSMQSKADAQKLMASLK</sequence>
<gene>
    <name evidence="9" type="primary">FAM82B</name>
    <name evidence="9" type="ORF">Ciccas_005421</name>
</gene>
<dbReference type="Gene3D" id="1.25.40.10">
    <property type="entry name" value="Tetratricopeptide repeat domain"/>
    <property type="match status" value="1"/>
</dbReference>
<comment type="subcellular location">
    <subcellularLocation>
        <location evidence="1">Cytoplasm</location>
        <location evidence="1">Cytoskeleton</location>
    </subcellularLocation>
</comment>
<keyword evidence="4" id="KW-0677">Repeat</keyword>
<dbReference type="Proteomes" id="UP001626550">
    <property type="component" value="Unassembled WGS sequence"/>
</dbReference>
<evidence type="ECO:0000256" key="2">
    <source>
        <dbReference type="ARBA" id="ARBA00011375"/>
    </source>
</evidence>
<dbReference type="AlphaFoldDB" id="A0ABD2Q8N7"/>
<evidence type="ECO:0000256" key="8">
    <source>
        <dbReference type="ARBA" id="ARBA00041958"/>
    </source>
</evidence>
<evidence type="ECO:0000256" key="5">
    <source>
        <dbReference type="ARBA" id="ARBA00022803"/>
    </source>
</evidence>
<protein>
    <recommendedName>
        <fullName evidence="7">Regulator of microtubule dynamics protein 1</fullName>
    </recommendedName>
    <alternativeName>
        <fullName evidence="8">Protein FAM82B</fullName>
    </alternativeName>
</protein>
<comment type="subunit">
    <text evidence="2">Interacts with microtubules.</text>
</comment>
<comment type="caution">
    <text evidence="9">The sequence shown here is derived from an EMBL/GenBank/DDBJ whole genome shotgun (WGS) entry which is preliminary data.</text>
</comment>
<evidence type="ECO:0000256" key="7">
    <source>
        <dbReference type="ARBA" id="ARBA00039966"/>
    </source>
</evidence>
<dbReference type="InterPro" id="IPR011990">
    <property type="entry name" value="TPR-like_helical_dom_sf"/>
</dbReference>
<keyword evidence="3" id="KW-0963">Cytoplasm</keyword>
<dbReference type="PANTHER" id="PTHR16056">
    <property type="entry name" value="REGULATOR OF MICROTUBULE DYNAMICS PROTEIN"/>
    <property type="match status" value="1"/>
</dbReference>
<dbReference type="PANTHER" id="PTHR16056:SF16">
    <property type="entry name" value="REGULATOR OF MICROTUBULE DYNAMICS PROTEIN 1"/>
    <property type="match status" value="1"/>
</dbReference>
<reference evidence="9 10" key="1">
    <citation type="submission" date="2024-11" db="EMBL/GenBank/DDBJ databases">
        <title>Adaptive evolution of stress response genes in parasites aligns with host niche diversity.</title>
        <authorList>
            <person name="Hahn C."/>
            <person name="Resl P."/>
        </authorList>
    </citation>
    <scope>NUCLEOTIDE SEQUENCE [LARGE SCALE GENOMIC DNA]</scope>
    <source>
        <strain evidence="9">EGGRZ-B1_66</strain>
        <tissue evidence="9">Body</tissue>
    </source>
</reference>
<evidence type="ECO:0000313" key="9">
    <source>
        <dbReference type="EMBL" id="KAL3315930.1"/>
    </source>
</evidence>
<dbReference type="GO" id="GO:0005856">
    <property type="term" value="C:cytoskeleton"/>
    <property type="evidence" value="ECO:0007669"/>
    <property type="project" value="UniProtKB-SubCell"/>
</dbReference>
<keyword evidence="5" id="KW-0802">TPR repeat</keyword>
<keyword evidence="10" id="KW-1185">Reference proteome</keyword>
<dbReference type="SUPFAM" id="SSF48452">
    <property type="entry name" value="TPR-like"/>
    <property type="match status" value="1"/>
</dbReference>
<organism evidence="9 10">
    <name type="scientific">Cichlidogyrus casuarinus</name>
    <dbReference type="NCBI Taxonomy" id="1844966"/>
    <lineage>
        <taxon>Eukaryota</taxon>
        <taxon>Metazoa</taxon>
        <taxon>Spiralia</taxon>
        <taxon>Lophotrochozoa</taxon>
        <taxon>Platyhelminthes</taxon>
        <taxon>Monogenea</taxon>
        <taxon>Monopisthocotylea</taxon>
        <taxon>Dactylogyridea</taxon>
        <taxon>Ancyrocephalidae</taxon>
        <taxon>Cichlidogyrus</taxon>
    </lineage>
</organism>
<evidence type="ECO:0000256" key="1">
    <source>
        <dbReference type="ARBA" id="ARBA00004245"/>
    </source>
</evidence>
<evidence type="ECO:0000256" key="4">
    <source>
        <dbReference type="ARBA" id="ARBA00022737"/>
    </source>
</evidence>
<proteinExistence type="predicted"/>
<evidence type="ECO:0000256" key="3">
    <source>
        <dbReference type="ARBA" id="ARBA00022490"/>
    </source>
</evidence>
<evidence type="ECO:0000256" key="6">
    <source>
        <dbReference type="ARBA" id="ARBA00023212"/>
    </source>
</evidence>
<evidence type="ECO:0000313" key="10">
    <source>
        <dbReference type="Proteomes" id="UP001626550"/>
    </source>
</evidence>